<accession>A0A3T0E672</accession>
<keyword evidence="4" id="KW-1185">Reference proteome</keyword>
<evidence type="ECO:0000256" key="1">
    <source>
        <dbReference type="ARBA" id="ARBA00004196"/>
    </source>
</evidence>
<dbReference type="RefSeq" id="WP_127565321.1">
    <property type="nucleotide sequence ID" value="NZ_BMFB01000006.1"/>
</dbReference>
<proteinExistence type="predicted"/>
<dbReference type="AlphaFoldDB" id="A0A3T0E672"/>
<dbReference type="OrthoDB" id="9787373at2"/>
<dbReference type="GO" id="GO:0016829">
    <property type="term" value="F:lyase activity"/>
    <property type="evidence" value="ECO:0007669"/>
    <property type="project" value="InterPro"/>
</dbReference>
<dbReference type="Gene3D" id="2.70.98.70">
    <property type="match status" value="1"/>
</dbReference>
<protein>
    <submittedName>
        <fullName evidence="3">Heparinase II/III family protein</fullName>
    </submittedName>
</protein>
<gene>
    <name evidence="3" type="ORF">X907_0327</name>
</gene>
<dbReference type="Gene3D" id="1.50.10.100">
    <property type="entry name" value="Chondroitin AC/alginate lyase"/>
    <property type="match status" value="1"/>
</dbReference>
<feature type="domain" description="Heparinase II/III-like C-terminal" evidence="2">
    <location>
        <begin position="312"/>
        <end position="569"/>
    </location>
</feature>
<dbReference type="KEGG" id="gak:X907_0327"/>
<organism evidence="3 4">
    <name type="scientific">Glycocaulis alkaliphilus</name>
    <dbReference type="NCBI Taxonomy" id="1434191"/>
    <lineage>
        <taxon>Bacteria</taxon>
        <taxon>Pseudomonadati</taxon>
        <taxon>Pseudomonadota</taxon>
        <taxon>Alphaproteobacteria</taxon>
        <taxon>Maricaulales</taxon>
        <taxon>Maricaulaceae</taxon>
        <taxon>Glycocaulis</taxon>
    </lineage>
</organism>
<dbReference type="InterPro" id="IPR008929">
    <property type="entry name" value="Chondroitin_lyas"/>
</dbReference>
<dbReference type="EMBL" id="CP018911">
    <property type="protein sequence ID" value="AZU02875.1"/>
    <property type="molecule type" value="Genomic_DNA"/>
</dbReference>
<comment type="subcellular location">
    <subcellularLocation>
        <location evidence="1">Cell envelope</location>
    </subcellularLocation>
</comment>
<reference evidence="3 4" key="1">
    <citation type="submission" date="2016-12" db="EMBL/GenBank/DDBJ databases">
        <title>The genome of dimorphic prosthecate Glycocaulis alkaliphilus 6b-8t, isolated from crude oil dictates its adaptability in petroleum environments.</title>
        <authorList>
            <person name="Wu X.-L."/>
            <person name="Geng S."/>
        </authorList>
    </citation>
    <scope>NUCLEOTIDE SEQUENCE [LARGE SCALE GENOMIC DNA]</scope>
    <source>
        <strain evidence="3 4">6B-8</strain>
    </source>
</reference>
<evidence type="ECO:0000313" key="4">
    <source>
        <dbReference type="Proteomes" id="UP000286954"/>
    </source>
</evidence>
<evidence type="ECO:0000313" key="3">
    <source>
        <dbReference type="EMBL" id="AZU02875.1"/>
    </source>
</evidence>
<name>A0A3T0E672_9PROT</name>
<dbReference type="Proteomes" id="UP000286954">
    <property type="component" value="Chromosome"/>
</dbReference>
<evidence type="ECO:0000259" key="2">
    <source>
        <dbReference type="Pfam" id="PF07940"/>
    </source>
</evidence>
<sequence length="580" mass="62592">MGTLVTSRDIGQAALGAMRREFSDFANFLPPYRMLSLSGGAGRRTLHPLEPLPGGDAARGAALLAGRFTLGGETLNVPAGESVWALPAPSRAFAARLHSFEWLPDLLAVREGDAQDAALTLIDDWLSWFGRWNSFAWSPAILARRVHVWLQVLPLLDSGEDRRARDTRMKSLVRQAARLRRALQLLPASADRIDAAIALTAAAISMELGQRTRQAGERQLAADLKAQILSDGGHISRAPLTSARILAALVQLDTLANAQGLTLDTEINRAMDRLAGGVRFFRMGPKGLASFHGGGEGSTRLIETAMRGREKVKPFNVAPHSGYHRAEAGGTVVILDAAGPAKGAHGVNAHASALSFEFAPPGGRLIVNCGWSDDQPPGWREAVRATAAHSALTLEETSSARLIRPGWKRNLLGERFETGPDPVRARRNEEDVGVWLESSHDGYRAQFGVGIRRRLFLAVDGGDLRGEDGIYRPVEDGPPDDPEKLLSFAIRFHLHPGVKASLSRDSLSALLVLPNGDGWRFRTDGGPVRLERSVYLASGATPVRSTQLVISGEAESYGGGERPPNRVRWAFQRLGRVGGA</sequence>
<dbReference type="GO" id="GO:0030313">
    <property type="term" value="C:cell envelope"/>
    <property type="evidence" value="ECO:0007669"/>
    <property type="project" value="UniProtKB-SubCell"/>
</dbReference>
<dbReference type="Pfam" id="PF07940">
    <property type="entry name" value="Hepar_II_III_C"/>
    <property type="match status" value="1"/>
</dbReference>
<dbReference type="InterPro" id="IPR012480">
    <property type="entry name" value="Hepar_II_III_C"/>
</dbReference>